<name>A0A5C4NJ25_9RHOB</name>
<dbReference type="OrthoDB" id="5679025at2"/>
<keyword evidence="1" id="KW-0472">Membrane</keyword>
<organism evidence="3 4">
    <name type="scientific">Rubellimicrobium roseum</name>
    <dbReference type="NCBI Taxonomy" id="687525"/>
    <lineage>
        <taxon>Bacteria</taxon>
        <taxon>Pseudomonadati</taxon>
        <taxon>Pseudomonadota</taxon>
        <taxon>Alphaproteobacteria</taxon>
        <taxon>Rhodobacterales</taxon>
        <taxon>Roseobacteraceae</taxon>
        <taxon>Rubellimicrobium</taxon>
    </lineage>
</organism>
<dbReference type="Proteomes" id="UP000305709">
    <property type="component" value="Unassembled WGS sequence"/>
</dbReference>
<gene>
    <name evidence="3" type="ORF">FHG71_06135</name>
</gene>
<dbReference type="Pfam" id="PF10881">
    <property type="entry name" value="DUF2726"/>
    <property type="match status" value="1"/>
</dbReference>
<accession>A0A5C4NJ25</accession>
<evidence type="ECO:0000256" key="1">
    <source>
        <dbReference type="SAM" id="Phobius"/>
    </source>
</evidence>
<protein>
    <submittedName>
        <fullName evidence="3">DUF2726 domain-containing protein</fullName>
    </submittedName>
</protein>
<dbReference type="InterPro" id="IPR024402">
    <property type="entry name" value="DUF2726"/>
</dbReference>
<evidence type="ECO:0000313" key="4">
    <source>
        <dbReference type="Proteomes" id="UP000305709"/>
    </source>
</evidence>
<keyword evidence="1" id="KW-0812">Transmembrane</keyword>
<evidence type="ECO:0000259" key="2">
    <source>
        <dbReference type="Pfam" id="PF10881"/>
    </source>
</evidence>
<sequence length="175" mass="19667">MGDLAERLTGWWPWAAAVLLLLLAWGALRRRPGDARLERAREQLRVVQRSGFERVPLLNREEARLLPLLERAAGRHCRVMAQTTLGEVIRPARGAGPEAQAAINSKRIDFAIVDGRGLIVCAVEYQGTGHWQNHAEWRDAVKREALRRAGVPMVEVFPDTPEAEVVREVRRALEG</sequence>
<reference evidence="3 4" key="1">
    <citation type="submission" date="2019-06" db="EMBL/GenBank/DDBJ databases">
        <authorList>
            <person name="Jiang L."/>
        </authorList>
    </citation>
    <scope>NUCLEOTIDE SEQUENCE [LARGE SCALE GENOMIC DNA]</scope>
    <source>
        <strain evidence="3 4">YIM 48858</strain>
    </source>
</reference>
<evidence type="ECO:0000313" key="3">
    <source>
        <dbReference type="EMBL" id="TNC73418.1"/>
    </source>
</evidence>
<dbReference type="RefSeq" id="WP_139080741.1">
    <property type="nucleotide sequence ID" value="NZ_VDFV01000004.1"/>
</dbReference>
<feature type="transmembrane region" description="Helical" evidence="1">
    <location>
        <begin position="12"/>
        <end position="28"/>
    </location>
</feature>
<comment type="caution">
    <text evidence="3">The sequence shown here is derived from an EMBL/GenBank/DDBJ whole genome shotgun (WGS) entry which is preliminary data.</text>
</comment>
<keyword evidence="4" id="KW-1185">Reference proteome</keyword>
<proteinExistence type="predicted"/>
<keyword evidence="1" id="KW-1133">Transmembrane helix</keyword>
<dbReference type="AlphaFoldDB" id="A0A5C4NJ25"/>
<dbReference type="EMBL" id="VDFV01000004">
    <property type="protein sequence ID" value="TNC73418.1"/>
    <property type="molecule type" value="Genomic_DNA"/>
</dbReference>
<feature type="domain" description="DUF2726" evidence="2">
    <location>
        <begin position="55"/>
        <end position="173"/>
    </location>
</feature>